<dbReference type="Pfam" id="PF01595">
    <property type="entry name" value="CNNM"/>
    <property type="match status" value="1"/>
</dbReference>
<dbReference type="PROSITE" id="PS51846">
    <property type="entry name" value="CNNM"/>
    <property type="match status" value="1"/>
</dbReference>
<feature type="domain" description="CBS" evidence="9">
    <location>
        <begin position="230"/>
        <end position="290"/>
    </location>
</feature>
<dbReference type="AlphaFoldDB" id="A0A8J8Q0M1"/>
<dbReference type="GO" id="GO:0003677">
    <property type="term" value="F:DNA binding"/>
    <property type="evidence" value="ECO:0007669"/>
    <property type="project" value="UniProtKB-KW"/>
</dbReference>
<dbReference type="InterPro" id="IPR000644">
    <property type="entry name" value="CBS_dom"/>
</dbReference>
<keyword evidence="3" id="KW-0677">Repeat</keyword>
<dbReference type="CDD" id="cd04590">
    <property type="entry name" value="CBS_pair_CorC_HlyC_assoc"/>
    <property type="match status" value="1"/>
</dbReference>
<keyword evidence="5 7" id="KW-0129">CBS domain</keyword>
<keyword evidence="12" id="KW-1185">Reference proteome</keyword>
<feature type="domain" description="CBS" evidence="9">
    <location>
        <begin position="291"/>
        <end position="351"/>
    </location>
</feature>
<dbReference type="InterPro" id="IPR005170">
    <property type="entry name" value="Transptr-assoc_dom"/>
</dbReference>
<dbReference type="Gene3D" id="3.10.580.10">
    <property type="entry name" value="CBS-domain"/>
    <property type="match status" value="1"/>
</dbReference>
<feature type="transmembrane region" description="Helical" evidence="8">
    <location>
        <begin position="107"/>
        <end position="129"/>
    </location>
</feature>
<dbReference type="Pfam" id="PF03471">
    <property type="entry name" value="CorC_HlyC"/>
    <property type="match status" value="1"/>
</dbReference>
<feature type="transmembrane region" description="Helical" evidence="8">
    <location>
        <begin position="25"/>
        <end position="44"/>
    </location>
</feature>
<organism evidence="11 12">
    <name type="scientific">Natronococcus pandeyae</name>
    <dbReference type="NCBI Taxonomy" id="2055836"/>
    <lineage>
        <taxon>Archaea</taxon>
        <taxon>Methanobacteriati</taxon>
        <taxon>Methanobacteriota</taxon>
        <taxon>Stenosarchaea group</taxon>
        <taxon>Halobacteria</taxon>
        <taxon>Halobacteriales</taxon>
        <taxon>Natrialbaceae</taxon>
        <taxon>Natronococcus</taxon>
    </lineage>
</organism>
<evidence type="ECO:0000256" key="3">
    <source>
        <dbReference type="ARBA" id="ARBA00022737"/>
    </source>
</evidence>
<dbReference type="InterPro" id="IPR044751">
    <property type="entry name" value="Ion_transp-like_CBS"/>
</dbReference>
<evidence type="ECO:0000259" key="9">
    <source>
        <dbReference type="PROSITE" id="PS51371"/>
    </source>
</evidence>
<feature type="domain" description="CNNM transmembrane" evidence="10">
    <location>
        <begin position="22"/>
        <end position="211"/>
    </location>
</feature>
<dbReference type="FunFam" id="3.10.580.10:FF:000002">
    <property type="entry name" value="Magnesium/cobalt efflux protein CorC"/>
    <property type="match status" value="1"/>
</dbReference>
<evidence type="ECO:0000256" key="6">
    <source>
        <dbReference type="ARBA" id="ARBA00023136"/>
    </source>
</evidence>
<feature type="transmembrane region" description="Helical" evidence="8">
    <location>
        <begin position="82"/>
        <end position="101"/>
    </location>
</feature>
<dbReference type="SUPFAM" id="SSF54631">
    <property type="entry name" value="CBS-domain pair"/>
    <property type="match status" value="1"/>
</dbReference>
<evidence type="ECO:0000256" key="8">
    <source>
        <dbReference type="SAM" id="Phobius"/>
    </source>
</evidence>
<sequence length="442" mass="48385">MHSVDAVLALSDSPIVLQTLSQETITVLGVAAIGVLIALSAFFASSEIAIFSLADHRIGSLVEDDVAGAGTLAELKANPRRLLVTILVGNNIANIAMSSIATGLLGMYFGASEAVLIATFGVTSIVLLFGESAPKSYAVENSESWALRISKPLRLSQYLLYPLVAVFDVLTRGVNKIMGSEGDFESAYVTRSEIGDVIQAGQREGVLEEEEHRMLQRILRFRNRTAKETMVPRLDVVAVAADEELSTAIETCIDSEFRRLPVYEGTLDEIVGVVDAIDLLAARERDPDASLRSLAAEPYIVPETKDVDEILEELREQRRNIAIVVDEFGTTAGVLTIENIVEEIIGEVLREMERVPIRFLDDDTALVRGEVNLHEVNETLETDLPETGEFESIAGFIFDRAGRIVEEGESVTYDDVRLVVETAENNRILEVRVEKLADQPPA</sequence>
<dbReference type="GO" id="GO:0016020">
    <property type="term" value="C:membrane"/>
    <property type="evidence" value="ECO:0007669"/>
    <property type="project" value="UniProtKB-SubCell"/>
</dbReference>
<evidence type="ECO:0000313" key="12">
    <source>
        <dbReference type="Proteomes" id="UP000766904"/>
    </source>
</evidence>
<evidence type="ECO:0000256" key="4">
    <source>
        <dbReference type="ARBA" id="ARBA00022989"/>
    </source>
</evidence>
<keyword evidence="4 8" id="KW-1133">Transmembrane helix</keyword>
<comment type="caution">
    <text evidence="11">The sequence shown here is derived from an EMBL/GenBank/DDBJ whole genome shotgun (WGS) entry which is preliminary data.</text>
</comment>
<dbReference type="PANTHER" id="PTHR22777">
    <property type="entry name" value="HEMOLYSIN-RELATED"/>
    <property type="match status" value="1"/>
</dbReference>
<reference evidence="11" key="1">
    <citation type="submission" date="2017-11" db="EMBL/GenBank/DDBJ databases">
        <authorList>
            <person name="Kajale S.C."/>
            <person name="Sharma A."/>
        </authorList>
    </citation>
    <scope>NUCLEOTIDE SEQUENCE</scope>
    <source>
        <strain evidence="11">LS1_42</strain>
    </source>
</reference>
<comment type="subcellular location">
    <subcellularLocation>
        <location evidence="1">Membrane</location>
        <topology evidence="1">Multi-pass membrane protein</topology>
    </subcellularLocation>
</comment>
<evidence type="ECO:0000259" key="10">
    <source>
        <dbReference type="PROSITE" id="PS51846"/>
    </source>
</evidence>
<dbReference type="InterPro" id="IPR036318">
    <property type="entry name" value="FAD-bd_PCMH-like_sf"/>
</dbReference>
<protein>
    <submittedName>
        <fullName evidence="11">DNA-binding protein</fullName>
    </submittedName>
</protein>
<dbReference type="SUPFAM" id="SSF56176">
    <property type="entry name" value="FAD-binding/transporter-associated domain-like"/>
    <property type="match status" value="1"/>
</dbReference>
<dbReference type="SMART" id="SM01091">
    <property type="entry name" value="CorC_HlyC"/>
    <property type="match status" value="1"/>
</dbReference>
<gene>
    <name evidence="11" type="ORF">CV102_13630</name>
</gene>
<evidence type="ECO:0000256" key="2">
    <source>
        <dbReference type="ARBA" id="ARBA00022692"/>
    </source>
</evidence>
<dbReference type="PANTHER" id="PTHR22777:SF17">
    <property type="entry name" value="UPF0053 PROTEIN SLL0260"/>
    <property type="match status" value="1"/>
</dbReference>
<dbReference type="EMBL" id="PHNJ01000006">
    <property type="protein sequence ID" value="TYL38231.1"/>
    <property type="molecule type" value="Genomic_DNA"/>
</dbReference>
<dbReference type="PROSITE" id="PS51371">
    <property type="entry name" value="CBS"/>
    <property type="match status" value="2"/>
</dbReference>
<dbReference type="InterPro" id="IPR016169">
    <property type="entry name" value="FAD-bd_PCMH_sub2"/>
</dbReference>
<dbReference type="Pfam" id="PF00571">
    <property type="entry name" value="CBS"/>
    <property type="match status" value="2"/>
</dbReference>
<dbReference type="SMART" id="SM00116">
    <property type="entry name" value="CBS"/>
    <property type="match status" value="2"/>
</dbReference>
<keyword evidence="2 8" id="KW-0812">Transmembrane</keyword>
<dbReference type="Proteomes" id="UP000766904">
    <property type="component" value="Unassembled WGS sequence"/>
</dbReference>
<dbReference type="Gene3D" id="3.30.465.10">
    <property type="match status" value="1"/>
</dbReference>
<dbReference type="RefSeq" id="WP_148858545.1">
    <property type="nucleotide sequence ID" value="NZ_PHNJ01000006.1"/>
</dbReference>
<dbReference type="InterPro" id="IPR046342">
    <property type="entry name" value="CBS_dom_sf"/>
</dbReference>
<dbReference type="OrthoDB" id="326790at2157"/>
<dbReference type="GO" id="GO:0050660">
    <property type="term" value="F:flavin adenine dinucleotide binding"/>
    <property type="evidence" value="ECO:0007669"/>
    <property type="project" value="InterPro"/>
</dbReference>
<evidence type="ECO:0000256" key="5">
    <source>
        <dbReference type="ARBA" id="ARBA00023122"/>
    </source>
</evidence>
<proteinExistence type="predicted"/>
<accession>A0A8J8Q0M1</accession>
<evidence type="ECO:0000256" key="1">
    <source>
        <dbReference type="ARBA" id="ARBA00004141"/>
    </source>
</evidence>
<keyword evidence="11" id="KW-0238">DNA-binding</keyword>
<name>A0A8J8Q0M1_9EURY</name>
<keyword evidence="6 8" id="KW-0472">Membrane</keyword>
<evidence type="ECO:0000313" key="11">
    <source>
        <dbReference type="EMBL" id="TYL38231.1"/>
    </source>
</evidence>
<evidence type="ECO:0000256" key="7">
    <source>
        <dbReference type="PROSITE-ProRule" id="PRU00703"/>
    </source>
</evidence>
<dbReference type="InterPro" id="IPR002550">
    <property type="entry name" value="CNNM"/>
</dbReference>